<protein>
    <submittedName>
        <fullName evidence="1">Serine protease inhibitor serpin</fullName>
    </submittedName>
</protein>
<gene>
    <name evidence="1" type="ORF">MML48_9g00010571</name>
</gene>
<evidence type="ECO:0000313" key="2">
    <source>
        <dbReference type="Proteomes" id="UP001056778"/>
    </source>
</evidence>
<organism evidence="1 2">
    <name type="scientific">Holotrichia oblita</name>
    <name type="common">Chafer beetle</name>
    <dbReference type="NCBI Taxonomy" id="644536"/>
    <lineage>
        <taxon>Eukaryota</taxon>
        <taxon>Metazoa</taxon>
        <taxon>Ecdysozoa</taxon>
        <taxon>Arthropoda</taxon>
        <taxon>Hexapoda</taxon>
        <taxon>Insecta</taxon>
        <taxon>Pterygota</taxon>
        <taxon>Neoptera</taxon>
        <taxon>Endopterygota</taxon>
        <taxon>Coleoptera</taxon>
        <taxon>Polyphaga</taxon>
        <taxon>Scarabaeiformia</taxon>
        <taxon>Scarabaeidae</taxon>
        <taxon>Melolonthinae</taxon>
        <taxon>Holotrichia</taxon>
    </lineage>
</organism>
<keyword evidence="1" id="KW-0722">Serine protease inhibitor</keyword>
<sequence>MFKTRYKVPRPLFCLLCLALSATGNRGIARGINTFSANLYKALSTNENLIFSPFSAHSALSFAYEGAAGDTAQSFRDVLDIPKANVTAQKYKYVMRTLNSARTVTVRIANKIYIKNGYNLNENFRSLAQNYFAADVENIDFNQQKQAADDINAWVSSKTRNKIDKLVDAQSFDSQTRAFLLNAVYFNGEWENPFKTTFTSTGDFHVSETETVQCQMMTEIDFYDYAENAELDAQILKLKYRDQRFAMTIILPKSTNGIAELENKLSTMDITSIETTGREIEIFLPKFKMESTLNMKDHLTRIGLGEIFSDNADFPNIIDDPEKLKIDEVTQKAIIDFNEKGTEVAVVTVRCTLPILLISVVLADPASDVSDGINNFAYKLYNAVSHKNKNLIYSPMSIHTALSFTYQGAVGETAESFRNVLNVPEQADTATAYKKIITSLTNTDKVQLRIANKIYVKNEYKLRESFRAVAQESFDADIEAIDFNDGTNSANNVNQWIRNKTNGKIQELVKADDFNSKTRALLLNAIYFKGNWAKKFPAKNTQDDKFFTSETESINWKMMKQTGHFKYGQIDELDSKILKMHYEDKRYSMVIILPNSRTGLDDLEKKLIDKDINNFTTFPRHVIVTIPKFKLESDLQLKQPLSELGLAHIFSANANFSNMLDSDEPLSVDKVIQKAFVEVNEEGSEAAAATGMLIHFNTCYVSC</sequence>
<evidence type="ECO:0000313" key="1">
    <source>
        <dbReference type="EMBL" id="KAI4455145.1"/>
    </source>
</evidence>
<keyword evidence="2" id="KW-1185">Reference proteome</keyword>
<comment type="caution">
    <text evidence="1">The sequence shown here is derived from an EMBL/GenBank/DDBJ whole genome shotgun (WGS) entry which is preliminary data.</text>
</comment>
<keyword evidence="1" id="KW-0646">Protease inhibitor</keyword>
<dbReference type="EMBL" id="CM043023">
    <property type="protein sequence ID" value="KAI4455145.1"/>
    <property type="molecule type" value="Genomic_DNA"/>
</dbReference>
<reference evidence="1" key="1">
    <citation type="submission" date="2022-04" db="EMBL/GenBank/DDBJ databases">
        <title>Chromosome-scale genome assembly of Holotrichia oblita Faldermann.</title>
        <authorList>
            <person name="Rongchong L."/>
        </authorList>
    </citation>
    <scope>NUCLEOTIDE SEQUENCE</scope>
    <source>
        <strain evidence="1">81SQS9</strain>
    </source>
</reference>
<name>A0ACB9SKD3_HOLOL</name>
<accession>A0ACB9SKD3</accession>
<dbReference type="Proteomes" id="UP001056778">
    <property type="component" value="Chromosome 9"/>
</dbReference>
<proteinExistence type="predicted"/>